<evidence type="ECO:0000313" key="4">
    <source>
        <dbReference type="EMBL" id="QID17435.1"/>
    </source>
</evidence>
<feature type="signal peptide" evidence="2">
    <location>
        <begin position="1"/>
        <end position="20"/>
    </location>
</feature>
<evidence type="ECO:0000256" key="2">
    <source>
        <dbReference type="SAM" id="SignalP"/>
    </source>
</evidence>
<keyword evidence="5" id="KW-1185">Reference proteome</keyword>
<dbReference type="SMART" id="SM00849">
    <property type="entry name" value="Lactamase_B"/>
    <property type="match status" value="1"/>
</dbReference>
<dbReference type="CDD" id="cd16282">
    <property type="entry name" value="metallo-hydrolase-like_MBL-fold"/>
    <property type="match status" value="1"/>
</dbReference>
<dbReference type="InterPro" id="IPR036866">
    <property type="entry name" value="RibonucZ/Hydroxyglut_hydro"/>
</dbReference>
<keyword evidence="2" id="KW-0732">Signal</keyword>
<evidence type="ECO:0000256" key="1">
    <source>
        <dbReference type="ARBA" id="ARBA00005250"/>
    </source>
</evidence>
<dbReference type="RefSeq" id="WP_173764599.1">
    <property type="nucleotide sequence ID" value="NZ_CP048836.1"/>
</dbReference>
<dbReference type="AlphaFoldDB" id="A0A6C1B3K7"/>
<feature type="domain" description="Metallo-beta-lactamase" evidence="3">
    <location>
        <begin position="55"/>
        <end position="239"/>
    </location>
</feature>
<gene>
    <name evidence="4" type="ORF">G3580_07105</name>
</gene>
<dbReference type="Pfam" id="PF00753">
    <property type="entry name" value="Lactamase_B"/>
    <property type="match status" value="1"/>
</dbReference>
<dbReference type="EMBL" id="CP048836">
    <property type="protein sequence ID" value="QID17435.1"/>
    <property type="molecule type" value="Genomic_DNA"/>
</dbReference>
<dbReference type="InterPro" id="IPR001279">
    <property type="entry name" value="Metallo-B-lactamas"/>
</dbReference>
<proteinExistence type="inferred from homology"/>
<dbReference type="InterPro" id="IPR050855">
    <property type="entry name" value="NDM-1-like"/>
</dbReference>
<dbReference type="Gene3D" id="3.60.15.10">
    <property type="entry name" value="Ribonuclease Z/Hydroxyacylglutathione hydrolase-like"/>
    <property type="match status" value="1"/>
</dbReference>
<comment type="similarity">
    <text evidence="1">Belongs to the metallo-beta-lactamase superfamily. Class-B beta-lactamase family.</text>
</comment>
<dbReference type="KEGG" id="azq:G3580_07105"/>
<keyword evidence="4" id="KW-0378">Hydrolase</keyword>
<sequence>MNRWSVRVLGALGLALVAWAARAGEAYRFDELAPGVYLHTGVHAEPTPANQGDIANKGVVIGDTCVAVIDTGGSLADGQALLAAVRRVTPKPVCYVIDTHMHPDHLFGNAAFDTLAPRPVFIADHRLPPALAQRAAIYLKRWGELLGRADQGTRVVPPDRLVDGRMTLDLGGRTLVLQGWPTAHTNNDLTVFDPASGVLWLGDLLFRERIPSLDGSLEGWLAVSKQLRAIPAKIAVPGHGPAGTDWQAALDRQDAYFQALARRVRQAIADGRTLSETVAATDPAEASGWLLAPAYHTRNVTAAFAELEWE</sequence>
<dbReference type="InterPro" id="IPR030829">
    <property type="entry name" value="SoxH-rel_PQQ_2"/>
</dbReference>
<reference evidence="4 5" key="1">
    <citation type="submission" date="2020-02" db="EMBL/GenBank/DDBJ databases">
        <title>Nitrogenibacter mangrovi gen. nov., sp. nov. isolated from mangrove sediment, a denitrifying betaproteobacterium.</title>
        <authorList>
            <person name="Liao H."/>
            <person name="Tian Y."/>
        </authorList>
    </citation>
    <scope>NUCLEOTIDE SEQUENCE [LARGE SCALE GENOMIC DNA]</scope>
    <source>
        <strain evidence="4 5">M9-3-2</strain>
    </source>
</reference>
<protein>
    <submittedName>
        <fullName evidence="4">Quinoprotein relay system zinc metallohydrolase 2</fullName>
    </submittedName>
</protein>
<dbReference type="GO" id="GO:0016787">
    <property type="term" value="F:hydrolase activity"/>
    <property type="evidence" value="ECO:0007669"/>
    <property type="project" value="UniProtKB-KW"/>
</dbReference>
<evidence type="ECO:0000313" key="5">
    <source>
        <dbReference type="Proteomes" id="UP000501991"/>
    </source>
</evidence>
<dbReference type="GO" id="GO:0017001">
    <property type="term" value="P:antibiotic catabolic process"/>
    <property type="evidence" value="ECO:0007669"/>
    <property type="project" value="UniProtKB-ARBA"/>
</dbReference>
<name>A0A6C1B3K7_9RHOO</name>
<dbReference type="NCBIfam" id="TIGR04559">
    <property type="entry name" value="SoxH_rel_PQQ_2"/>
    <property type="match status" value="1"/>
</dbReference>
<dbReference type="PANTHER" id="PTHR42951:SF4">
    <property type="entry name" value="ACYL-COENZYME A THIOESTERASE MBLAC2"/>
    <property type="match status" value="1"/>
</dbReference>
<dbReference type="PANTHER" id="PTHR42951">
    <property type="entry name" value="METALLO-BETA-LACTAMASE DOMAIN-CONTAINING"/>
    <property type="match status" value="1"/>
</dbReference>
<accession>A0A6C1B3K7</accession>
<feature type="chain" id="PRO_5025354353" evidence="2">
    <location>
        <begin position="21"/>
        <end position="310"/>
    </location>
</feature>
<dbReference type="Proteomes" id="UP000501991">
    <property type="component" value="Chromosome"/>
</dbReference>
<dbReference type="SUPFAM" id="SSF56281">
    <property type="entry name" value="Metallo-hydrolase/oxidoreductase"/>
    <property type="match status" value="1"/>
</dbReference>
<evidence type="ECO:0000259" key="3">
    <source>
        <dbReference type="SMART" id="SM00849"/>
    </source>
</evidence>
<organism evidence="4 5">
    <name type="scientific">Nitrogeniibacter mangrovi</name>
    <dbReference type="NCBI Taxonomy" id="2016596"/>
    <lineage>
        <taxon>Bacteria</taxon>
        <taxon>Pseudomonadati</taxon>
        <taxon>Pseudomonadota</taxon>
        <taxon>Betaproteobacteria</taxon>
        <taxon>Rhodocyclales</taxon>
        <taxon>Zoogloeaceae</taxon>
        <taxon>Nitrogeniibacter</taxon>
    </lineage>
</organism>